<dbReference type="GO" id="GO:0004633">
    <property type="term" value="F:phosphopantothenoylcysteine decarboxylase activity"/>
    <property type="evidence" value="ECO:0007669"/>
    <property type="project" value="TreeGrafter"/>
</dbReference>
<dbReference type="Pfam" id="PF02441">
    <property type="entry name" value="Flavoprotein"/>
    <property type="match status" value="1"/>
</dbReference>
<dbReference type="Proteomes" id="UP000177579">
    <property type="component" value="Unassembled WGS sequence"/>
</dbReference>
<dbReference type="GO" id="GO:0071513">
    <property type="term" value="C:phosphopantothenoylcysteine decarboxylase complex"/>
    <property type="evidence" value="ECO:0007669"/>
    <property type="project" value="TreeGrafter"/>
</dbReference>
<proteinExistence type="predicted"/>
<evidence type="ECO:0000313" key="2">
    <source>
        <dbReference type="EMBL" id="OGF41551.1"/>
    </source>
</evidence>
<dbReference type="InterPro" id="IPR003382">
    <property type="entry name" value="Flavoprotein"/>
</dbReference>
<protein>
    <recommendedName>
        <fullName evidence="1">Flavoprotein domain-containing protein</fullName>
    </recommendedName>
</protein>
<comment type="caution">
    <text evidence="2">The sequence shown here is derived from an EMBL/GenBank/DDBJ whole genome shotgun (WGS) entry which is preliminary data.</text>
</comment>
<reference evidence="2 3" key="1">
    <citation type="journal article" date="2016" name="Nat. Commun.">
        <title>Thousands of microbial genomes shed light on interconnected biogeochemical processes in an aquifer system.</title>
        <authorList>
            <person name="Anantharaman K."/>
            <person name="Brown C.T."/>
            <person name="Hug L.A."/>
            <person name="Sharon I."/>
            <person name="Castelle C.J."/>
            <person name="Probst A.J."/>
            <person name="Thomas B.C."/>
            <person name="Singh A."/>
            <person name="Wilkins M.J."/>
            <person name="Karaoz U."/>
            <person name="Brodie E.L."/>
            <person name="Williams K.H."/>
            <person name="Hubbard S.S."/>
            <person name="Banfield J.F."/>
        </authorList>
    </citation>
    <scope>NUCLEOTIDE SEQUENCE [LARGE SCALE GENOMIC DNA]</scope>
</reference>
<dbReference type="AlphaFoldDB" id="A0A1F5TSJ7"/>
<name>A0A1F5TSJ7_9BACT</name>
<sequence>MNILFGVTGSVAAGLVPKMVAELLKNKHDIVIVPTKNSLYFWDKESVNIQIYEEEHEWPGKKYEKGSDVLHINLRDWADVLLLAPLTANTLAKIANGLADNLLTSIIRAWDVKNEIIIAPAMNTKMWEHPATKEHLDRLNRWYKLNIIHPVSKKLACGETGVGAMAPISEIVKEINKLK</sequence>
<dbReference type="EMBL" id="MFGO01000008">
    <property type="protein sequence ID" value="OGF41551.1"/>
    <property type="molecule type" value="Genomic_DNA"/>
</dbReference>
<feature type="domain" description="Flavoprotein" evidence="1">
    <location>
        <begin position="1"/>
        <end position="176"/>
    </location>
</feature>
<gene>
    <name evidence="2" type="ORF">A2531_02570</name>
</gene>
<evidence type="ECO:0000313" key="3">
    <source>
        <dbReference type="Proteomes" id="UP000177579"/>
    </source>
</evidence>
<dbReference type="PANTHER" id="PTHR14359">
    <property type="entry name" value="HOMO-OLIGOMERIC FLAVIN CONTAINING CYS DECARBOXYLASE FAMILY"/>
    <property type="match status" value="1"/>
</dbReference>
<dbReference type="Gene3D" id="3.40.50.1950">
    <property type="entry name" value="Flavin prenyltransferase-like"/>
    <property type="match status" value="1"/>
</dbReference>
<organism evidence="2 3">
    <name type="scientific">Candidatus Falkowbacteria bacterium RIFOXYD2_FULL_34_120</name>
    <dbReference type="NCBI Taxonomy" id="1798007"/>
    <lineage>
        <taxon>Bacteria</taxon>
        <taxon>Candidatus Falkowiibacteriota</taxon>
    </lineage>
</organism>
<dbReference type="SUPFAM" id="SSF52507">
    <property type="entry name" value="Homo-oligomeric flavin-containing Cys decarboxylases, HFCD"/>
    <property type="match status" value="1"/>
</dbReference>
<evidence type="ECO:0000259" key="1">
    <source>
        <dbReference type="Pfam" id="PF02441"/>
    </source>
</evidence>
<dbReference type="GO" id="GO:0015937">
    <property type="term" value="P:coenzyme A biosynthetic process"/>
    <property type="evidence" value="ECO:0007669"/>
    <property type="project" value="TreeGrafter"/>
</dbReference>
<accession>A0A1F5TSJ7</accession>
<dbReference type="GO" id="GO:0010181">
    <property type="term" value="F:FMN binding"/>
    <property type="evidence" value="ECO:0007669"/>
    <property type="project" value="TreeGrafter"/>
</dbReference>
<dbReference type="InterPro" id="IPR036551">
    <property type="entry name" value="Flavin_trans-like"/>
</dbReference>
<dbReference type="PANTHER" id="PTHR14359:SF6">
    <property type="entry name" value="PHOSPHOPANTOTHENOYLCYSTEINE DECARBOXYLASE"/>
    <property type="match status" value="1"/>
</dbReference>